<dbReference type="EMBL" id="GEZM01011883">
    <property type="protein sequence ID" value="JAV93358.1"/>
    <property type="molecule type" value="Transcribed_RNA"/>
</dbReference>
<dbReference type="InterPro" id="IPR051130">
    <property type="entry name" value="Mito_struct-func_regulator"/>
</dbReference>
<sequence>MWKAIVLQDHDQMRKYSKELGVDDYVMFAEILTQTPLKRTNFKLTTRVTEEDVSYMKEFAAKRFDMVMSVLKHIPPSLLLVLRNLNTIRSIAQEHGNPIDRYEILARCATRRAFASSHSVLSKIYNIPTMVYFEIKLLKNKIDRWIYAIFLRILRALGRAADTSAIEKMF</sequence>
<proteinExistence type="predicted"/>
<accession>A0A1Y1N7B7</accession>
<dbReference type="PANTHER" id="PTHR43173:SF28">
    <property type="entry name" value="AARF DOMAIN CONTAINING KINASE 5"/>
    <property type="match status" value="1"/>
</dbReference>
<organism evidence="1">
    <name type="scientific">Photinus pyralis</name>
    <name type="common">Common eastern firefly</name>
    <name type="synonym">Lampyris pyralis</name>
    <dbReference type="NCBI Taxonomy" id="7054"/>
    <lineage>
        <taxon>Eukaryota</taxon>
        <taxon>Metazoa</taxon>
        <taxon>Ecdysozoa</taxon>
        <taxon>Arthropoda</taxon>
        <taxon>Hexapoda</taxon>
        <taxon>Insecta</taxon>
        <taxon>Pterygota</taxon>
        <taxon>Neoptera</taxon>
        <taxon>Endopterygota</taxon>
        <taxon>Coleoptera</taxon>
        <taxon>Polyphaga</taxon>
        <taxon>Elateriformia</taxon>
        <taxon>Elateroidea</taxon>
        <taxon>Lampyridae</taxon>
        <taxon>Lampyrinae</taxon>
        <taxon>Photinus</taxon>
    </lineage>
</organism>
<dbReference type="PANTHER" id="PTHR43173">
    <property type="entry name" value="ABC1 FAMILY PROTEIN"/>
    <property type="match status" value="1"/>
</dbReference>
<dbReference type="AlphaFoldDB" id="A0A1Y1N7B7"/>
<name>A0A1Y1N7B7_PHOPY</name>
<evidence type="ECO:0000313" key="1">
    <source>
        <dbReference type="EMBL" id="JAV93358.1"/>
    </source>
</evidence>
<protein>
    <submittedName>
        <fullName evidence="1">Uncharacterized protein</fullName>
    </submittedName>
</protein>
<reference evidence="1" key="1">
    <citation type="journal article" date="2016" name="Sci. Rep.">
        <title>Molecular characterization of firefly nuptial gifts: a multi-omics approach sheds light on postcopulatory sexual selection.</title>
        <authorList>
            <person name="Al-Wathiqui N."/>
            <person name="Fallon T.R."/>
            <person name="South A."/>
            <person name="Weng J.K."/>
            <person name="Lewis S.M."/>
        </authorList>
    </citation>
    <scope>NUCLEOTIDE SEQUENCE</scope>
</reference>